<feature type="disulfide bond" evidence="13">
    <location>
        <begin position="39"/>
        <end position="225"/>
    </location>
</feature>
<dbReference type="SUPFAM" id="SSF52266">
    <property type="entry name" value="SGNH hydrolase"/>
    <property type="match status" value="1"/>
</dbReference>
<dbReference type="CDD" id="cd14441">
    <property type="entry name" value="AlgX_N"/>
    <property type="match status" value="1"/>
</dbReference>
<dbReference type="Proteomes" id="UP001158058">
    <property type="component" value="Unassembled WGS sequence"/>
</dbReference>
<evidence type="ECO:0000256" key="7">
    <source>
        <dbReference type="ARBA" id="ARBA00022764"/>
    </source>
</evidence>
<dbReference type="GO" id="GO:0042121">
    <property type="term" value="P:alginic acid biosynthetic process"/>
    <property type="evidence" value="ECO:0007669"/>
    <property type="project" value="UniProtKB-KW"/>
</dbReference>
<dbReference type="InterPro" id="IPR031811">
    <property type="entry name" value="ALGX/ALGJ_SGNH-like"/>
</dbReference>
<evidence type="ECO:0000256" key="3">
    <source>
        <dbReference type="ARBA" id="ARBA00006553"/>
    </source>
</evidence>
<dbReference type="Pfam" id="PF16824">
    <property type="entry name" value="CBM_26"/>
    <property type="match status" value="1"/>
</dbReference>
<reference evidence="17" key="1">
    <citation type="submission" date="2022-09" db="EMBL/GenBank/DDBJ databases">
        <title>Intensive care unit water sources are persistently colonized with multi-drug resistant bacteria and are the site of extensive horizontal gene transfer of antibiotic resistance genes.</title>
        <authorList>
            <person name="Diorio-Toth L."/>
        </authorList>
    </citation>
    <scope>NUCLEOTIDE SEQUENCE</scope>
    <source>
        <strain evidence="17">GD04146</strain>
    </source>
</reference>
<feature type="domain" description="AlgX/AlgJ SGNH hydrolase-like" evidence="15">
    <location>
        <begin position="60"/>
        <end position="321"/>
    </location>
</feature>
<evidence type="ECO:0000256" key="13">
    <source>
        <dbReference type="PIRSR" id="PIRSR638639-51"/>
    </source>
</evidence>
<comment type="subcellular location">
    <subcellularLocation>
        <location evidence="1">Periplasm</location>
    </subcellularLocation>
</comment>
<evidence type="ECO:0000313" key="18">
    <source>
        <dbReference type="Proteomes" id="UP001158058"/>
    </source>
</evidence>
<name>A0AB73HUF7_AQUAC</name>
<accession>A0AB73HUF7</accession>
<dbReference type="GO" id="GO:0042597">
    <property type="term" value="C:periplasmic space"/>
    <property type="evidence" value="ECO:0007669"/>
    <property type="project" value="UniProtKB-SubCell"/>
</dbReference>
<protein>
    <recommendedName>
        <fullName evidence="4">Alginate biosynthesis protein AlgX</fullName>
    </recommendedName>
    <alternativeName>
        <fullName evidence="11">Probable alginate O-acetyltransferase AlgX</fullName>
    </alternativeName>
</protein>
<evidence type="ECO:0000256" key="8">
    <source>
        <dbReference type="ARBA" id="ARBA00022841"/>
    </source>
</evidence>
<feature type="active site" description="Nucleophile" evidence="12">
    <location>
        <position position="265"/>
    </location>
</feature>
<gene>
    <name evidence="17" type="ORF">N7380_03815</name>
</gene>
<dbReference type="InterPro" id="IPR038639">
    <property type="entry name" value="AlgX_C_sf"/>
</dbReference>
<evidence type="ECO:0000256" key="2">
    <source>
        <dbReference type="ARBA" id="ARBA00005182"/>
    </source>
</evidence>
<dbReference type="InterPro" id="IPR031798">
    <property type="entry name" value="AlgX_C"/>
</dbReference>
<feature type="domain" description="Alginate biosynthesis protein AlgX C-terminal carbohydrate-binding module" evidence="16">
    <location>
        <begin position="342"/>
        <end position="461"/>
    </location>
</feature>
<feature type="chain" id="PRO_5044502049" description="Alginate biosynthesis protein AlgX" evidence="14">
    <location>
        <begin position="25"/>
        <end position="472"/>
    </location>
</feature>
<evidence type="ECO:0000259" key="15">
    <source>
        <dbReference type="Pfam" id="PF16822"/>
    </source>
</evidence>
<comment type="pathway">
    <text evidence="2">Glycan biosynthesis; alginate biosynthesis.</text>
</comment>
<keyword evidence="10" id="KW-0012">Acyltransferase</keyword>
<evidence type="ECO:0000256" key="9">
    <source>
        <dbReference type="ARBA" id="ARBA00023157"/>
    </source>
</evidence>
<keyword evidence="9 13" id="KW-1015">Disulfide bond</keyword>
<evidence type="ECO:0000313" key="17">
    <source>
        <dbReference type="EMBL" id="MDH0141432.1"/>
    </source>
</evidence>
<organism evidence="17 18">
    <name type="scientific">Aquipseudomonas alcaligenes</name>
    <name type="common">Pseudomonas alcaligenes</name>
    <dbReference type="NCBI Taxonomy" id="43263"/>
    <lineage>
        <taxon>Bacteria</taxon>
        <taxon>Pseudomonadati</taxon>
        <taxon>Pseudomonadota</taxon>
        <taxon>Gammaproteobacteria</taxon>
        <taxon>Pseudomonadales</taxon>
        <taxon>Pseudomonadaceae</taxon>
        <taxon>Aquipseudomonas</taxon>
    </lineage>
</organism>
<feature type="disulfide bond" evidence="13">
    <location>
        <begin position="343"/>
        <end position="458"/>
    </location>
</feature>
<feature type="active site" evidence="12">
    <location>
        <position position="170"/>
    </location>
</feature>
<dbReference type="AlphaFoldDB" id="A0AB73HUF7"/>
<keyword evidence="8" id="KW-0016">Alginate biosynthesis</keyword>
<evidence type="ECO:0000259" key="16">
    <source>
        <dbReference type="Pfam" id="PF16824"/>
    </source>
</evidence>
<evidence type="ECO:0000256" key="6">
    <source>
        <dbReference type="ARBA" id="ARBA00022729"/>
    </source>
</evidence>
<keyword evidence="5" id="KW-0808">Transferase</keyword>
<dbReference type="EMBL" id="JAODZF010000002">
    <property type="protein sequence ID" value="MDH0141432.1"/>
    <property type="molecule type" value="Genomic_DNA"/>
</dbReference>
<keyword evidence="7" id="KW-0574">Periplasm</keyword>
<evidence type="ECO:0000256" key="11">
    <source>
        <dbReference type="ARBA" id="ARBA00032384"/>
    </source>
</evidence>
<evidence type="ECO:0000256" key="5">
    <source>
        <dbReference type="ARBA" id="ARBA00022679"/>
    </source>
</evidence>
<feature type="signal peptide" evidence="14">
    <location>
        <begin position="1"/>
        <end position="24"/>
    </location>
</feature>
<evidence type="ECO:0000256" key="4">
    <source>
        <dbReference type="ARBA" id="ARBA00013937"/>
    </source>
</evidence>
<dbReference type="RefSeq" id="WP_237045054.1">
    <property type="nucleotide sequence ID" value="NZ_AP025273.1"/>
</dbReference>
<evidence type="ECO:0000256" key="14">
    <source>
        <dbReference type="SAM" id="SignalP"/>
    </source>
</evidence>
<comment type="similarity">
    <text evidence="3">Belongs to the AlgX family.</text>
</comment>
<sequence>MNLFPRARGSMALGLLLTASTVVAADFPRYAIEPVDKLCPAAANPASYTTKELDFHSLLIDGQDGWLFRTKNDLRTDIGTSPYGYAQLKRLRDELKARGVELLVVFQPTKGLVNRSKLTPQWQAQYDWEAARANYIKTIGEFRKLGIWAADYSPLFDEKDEQQAFFFRDDNHWTPSGAEKTAKLTAEVLKQIPAYASLQKKEFVTKRVGMLRSMGGSSTAAGKICGNDYGFEYVDRFATEPAEESSGDSLFGEESTPEVVLVGTSNSGEKYNFVGYLEQYSGVQVMNMAVTGGGYDSAMLQLLASEEFQAKPPKVLIWEFAPHYDMSLRDFYRQAVPMVDNGCVGQPALLSGKVKLQPGTNQILLNGASGLKELRSADHMIDLRFSDPTVREAKSTLWYFSGRKEGYKLEQSDRVDTGGRYLFELRDDGDWADLTLMSLEVNAPENMPAGLSVEATVCQRRDAGRPQLAVGR</sequence>
<dbReference type="Gene3D" id="2.60.120.1380">
    <property type="entry name" value="C-terminal carbohydrate-binding module"/>
    <property type="match status" value="1"/>
</dbReference>
<dbReference type="Pfam" id="PF16822">
    <property type="entry name" value="ALGX"/>
    <property type="match status" value="1"/>
</dbReference>
<proteinExistence type="inferred from homology"/>
<evidence type="ECO:0000256" key="12">
    <source>
        <dbReference type="PIRSR" id="PIRSR638639-50"/>
    </source>
</evidence>
<keyword evidence="6 14" id="KW-0732">Signal</keyword>
<dbReference type="InterPro" id="IPR034655">
    <property type="entry name" value="AlgX_N"/>
</dbReference>
<feature type="active site" description="Proton acceptor" evidence="12">
    <location>
        <position position="172"/>
    </location>
</feature>
<evidence type="ECO:0000256" key="1">
    <source>
        <dbReference type="ARBA" id="ARBA00004418"/>
    </source>
</evidence>
<evidence type="ECO:0000256" key="10">
    <source>
        <dbReference type="ARBA" id="ARBA00023315"/>
    </source>
</evidence>
<comment type="caution">
    <text evidence="17">The sequence shown here is derived from an EMBL/GenBank/DDBJ whole genome shotgun (WGS) entry which is preliminary data.</text>
</comment>
<dbReference type="GO" id="GO:0016746">
    <property type="term" value="F:acyltransferase activity"/>
    <property type="evidence" value="ECO:0007669"/>
    <property type="project" value="UniProtKB-KW"/>
</dbReference>
<dbReference type="CDD" id="cd14487">
    <property type="entry name" value="AlgX_C"/>
    <property type="match status" value="1"/>
</dbReference>